<reference evidence="5" key="1">
    <citation type="journal article" date="2019" name="Int. J. Syst. Evol. Microbiol.">
        <title>The Global Catalogue of Microorganisms (GCM) 10K type strain sequencing project: providing services to taxonomists for standard genome sequencing and annotation.</title>
        <authorList>
            <consortium name="The Broad Institute Genomics Platform"/>
            <consortium name="The Broad Institute Genome Sequencing Center for Infectious Disease"/>
            <person name="Wu L."/>
            <person name="Ma J."/>
        </authorList>
    </citation>
    <scope>NUCLEOTIDE SEQUENCE [LARGE SCALE GENOMIC DNA]</scope>
    <source>
        <strain evidence="5">CGMCC 1.12859</strain>
    </source>
</reference>
<dbReference type="CDD" id="cd00616">
    <property type="entry name" value="AHBA_syn"/>
    <property type="match status" value="1"/>
</dbReference>
<dbReference type="EMBL" id="JBHTAJ010000024">
    <property type="protein sequence ID" value="MFC7180857.1"/>
    <property type="molecule type" value="Genomic_DNA"/>
</dbReference>
<accession>A0ABW2FXZ5</accession>
<dbReference type="InterPro" id="IPR000653">
    <property type="entry name" value="DegT/StrS_aminotransferase"/>
</dbReference>
<keyword evidence="4" id="KW-0808">Transferase</keyword>
<dbReference type="PIRSF" id="PIRSF000390">
    <property type="entry name" value="PLP_StrS"/>
    <property type="match status" value="1"/>
</dbReference>
<evidence type="ECO:0000256" key="1">
    <source>
        <dbReference type="ARBA" id="ARBA00022898"/>
    </source>
</evidence>
<dbReference type="Pfam" id="PF01041">
    <property type="entry name" value="DegT_DnrJ_EryC1"/>
    <property type="match status" value="1"/>
</dbReference>
<organism evidence="4 5">
    <name type="scientific">Kitasatospora paranensis</name>
    <dbReference type="NCBI Taxonomy" id="258053"/>
    <lineage>
        <taxon>Bacteria</taxon>
        <taxon>Bacillati</taxon>
        <taxon>Actinomycetota</taxon>
        <taxon>Actinomycetes</taxon>
        <taxon>Kitasatosporales</taxon>
        <taxon>Streptomycetaceae</taxon>
        <taxon>Kitasatospora</taxon>
    </lineage>
</organism>
<keyword evidence="5" id="KW-1185">Reference proteome</keyword>
<protein>
    <submittedName>
        <fullName evidence="4">DegT/DnrJ/EryC1/StrS family aminotransferase</fullName>
    </submittedName>
</protein>
<dbReference type="SUPFAM" id="SSF53383">
    <property type="entry name" value="PLP-dependent transferases"/>
    <property type="match status" value="1"/>
</dbReference>
<dbReference type="PANTHER" id="PTHR30244">
    <property type="entry name" value="TRANSAMINASE"/>
    <property type="match status" value="1"/>
</dbReference>
<evidence type="ECO:0000256" key="2">
    <source>
        <dbReference type="ARBA" id="ARBA00037999"/>
    </source>
</evidence>
<evidence type="ECO:0000256" key="3">
    <source>
        <dbReference type="RuleBase" id="RU004508"/>
    </source>
</evidence>
<evidence type="ECO:0000313" key="4">
    <source>
        <dbReference type="EMBL" id="MFC7180857.1"/>
    </source>
</evidence>
<keyword evidence="1 3" id="KW-0663">Pyridoxal phosphate</keyword>
<comment type="caution">
    <text evidence="4">The sequence shown here is derived from an EMBL/GenBank/DDBJ whole genome shotgun (WGS) entry which is preliminary data.</text>
</comment>
<name>A0ABW2FXZ5_9ACTN</name>
<dbReference type="PANTHER" id="PTHR30244:SF9">
    <property type="entry name" value="PROTEIN RV3402C"/>
    <property type="match status" value="1"/>
</dbReference>
<dbReference type="InterPro" id="IPR015422">
    <property type="entry name" value="PyrdxlP-dep_Trfase_small"/>
</dbReference>
<dbReference type="InterPro" id="IPR015424">
    <property type="entry name" value="PyrdxlP-dep_Trfase"/>
</dbReference>
<keyword evidence="4" id="KW-0032">Aminotransferase</keyword>
<sequence>MTTTDLGLPAALGGTPAFPDGLPLTRVRVPDREAVLARIGDVLDSGQLTNGRTVAELEERAADLLQVPHVVAVSNCTAGLMLVLQAAGVGGGRPVVMPGFTFSATAHAAHWAGGVPLFAEAREEDITLDPADAEARLKAADRPAALMATHVYGTPCQVERLQEIADAAGVPLVYDAAHGFGSARGGVPVGGFGLAEVFSMSPTKVAVAGEGGLVATRDADLARTLRCARDYGNPGDYDTLFPGLNARMSELHAAVGLASLAGLPERVAHRGALVAEFAAVVDGLPGLRLALPEPGDTSTFKDLTLIVDAEVFGLGADALGRALKAEGIDSRRYFHPPVQRQRAYAHLGQADALPVTDRLAESVLTVPLWTHMDAVTVRQVAAAVIRVQASAGSLQAAGV</sequence>
<dbReference type="Proteomes" id="UP001596435">
    <property type="component" value="Unassembled WGS sequence"/>
</dbReference>
<comment type="similarity">
    <text evidence="2 3">Belongs to the DegT/DnrJ/EryC1 family.</text>
</comment>
<dbReference type="Gene3D" id="3.90.1150.10">
    <property type="entry name" value="Aspartate Aminotransferase, domain 1"/>
    <property type="match status" value="1"/>
</dbReference>
<evidence type="ECO:0000313" key="5">
    <source>
        <dbReference type="Proteomes" id="UP001596435"/>
    </source>
</evidence>
<gene>
    <name evidence="4" type="ORF">ACFQMG_14965</name>
</gene>
<proteinExistence type="inferred from homology"/>
<dbReference type="Gene3D" id="3.40.640.10">
    <property type="entry name" value="Type I PLP-dependent aspartate aminotransferase-like (Major domain)"/>
    <property type="match status" value="1"/>
</dbReference>
<dbReference type="RefSeq" id="WP_345705186.1">
    <property type="nucleotide sequence ID" value="NZ_BAABKV010000001.1"/>
</dbReference>
<dbReference type="GO" id="GO:0008483">
    <property type="term" value="F:transaminase activity"/>
    <property type="evidence" value="ECO:0007669"/>
    <property type="project" value="UniProtKB-KW"/>
</dbReference>
<dbReference type="InterPro" id="IPR015421">
    <property type="entry name" value="PyrdxlP-dep_Trfase_major"/>
</dbReference>